<gene>
    <name evidence="1" type="ORF">DI626_06710</name>
</gene>
<dbReference type="EMBL" id="QFNK01000122">
    <property type="protein sequence ID" value="PZO86423.1"/>
    <property type="molecule type" value="Genomic_DNA"/>
</dbReference>
<organism evidence="1 2">
    <name type="scientific">Micavibrio aeruginosavorus</name>
    <dbReference type="NCBI Taxonomy" id="349221"/>
    <lineage>
        <taxon>Bacteria</taxon>
        <taxon>Pseudomonadati</taxon>
        <taxon>Bdellovibrionota</taxon>
        <taxon>Bdellovibrionia</taxon>
        <taxon>Bdellovibrionales</taxon>
        <taxon>Pseudobdellovibrionaceae</taxon>
        <taxon>Micavibrio</taxon>
    </lineage>
</organism>
<reference evidence="1 2" key="1">
    <citation type="submission" date="2017-08" db="EMBL/GenBank/DDBJ databases">
        <title>Infants hospitalized years apart are colonized by the same room-sourced microbial strains.</title>
        <authorList>
            <person name="Brooks B."/>
            <person name="Olm M.R."/>
            <person name="Firek B.A."/>
            <person name="Baker R."/>
            <person name="Thomas B.C."/>
            <person name="Morowitz M.J."/>
            <person name="Banfield J.F."/>
        </authorList>
    </citation>
    <scope>NUCLEOTIDE SEQUENCE [LARGE SCALE GENOMIC DNA]</scope>
    <source>
        <strain evidence="1">S2_018_000_R2_104</strain>
    </source>
</reference>
<comment type="caution">
    <text evidence="1">The sequence shown here is derived from an EMBL/GenBank/DDBJ whole genome shotgun (WGS) entry which is preliminary data.</text>
</comment>
<evidence type="ECO:0000313" key="2">
    <source>
        <dbReference type="Proteomes" id="UP000249557"/>
    </source>
</evidence>
<evidence type="ECO:0000313" key="1">
    <source>
        <dbReference type="EMBL" id="PZO86423.1"/>
    </source>
</evidence>
<accession>A0A2W4ZVM3</accession>
<protein>
    <submittedName>
        <fullName evidence="1">Uncharacterized protein</fullName>
    </submittedName>
</protein>
<sequence>MNLSSLNLYSGLAEFLGSGNKANNFDSISQNAFDLAALKATKQTQATPDTTGVNINLSEDAQKLLNQAKSADGKTAVSGVQKIGQNFLLGFFDQLGIDFDGLTNEAINLITGMQDVIADSGATTRDVTTDMAEMRYANNSKKVYTLTGAQSRLRLAIEYATDGTPKKLTLTDIQGARVETADITLASEKGKLTSMEVSRTQREYKNGHMVTLNEIEPMSIKLYPAKAA</sequence>
<name>A0A2W4ZVM3_9BACT</name>
<dbReference type="Proteomes" id="UP000249557">
    <property type="component" value="Unassembled WGS sequence"/>
</dbReference>
<proteinExistence type="predicted"/>
<dbReference type="AlphaFoldDB" id="A0A2W4ZVM3"/>